<dbReference type="AlphaFoldDB" id="A0ABD3S3K8"/>
<gene>
    <name evidence="8" type="ORF">ACJIZ3_004989</name>
</gene>
<dbReference type="InterPro" id="IPR044810">
    <property type="entry name" value="WRKY_plant"/>
</dbReference>
<keyword evidence="6" id="KW-0175">Coiled coil</keyword>
<accession>A0ABD3S3K8</accession>
<dbReference type="PANTHER" id="PTHR31429">
    <property type="entry name" value="WRKY TRANSCRIPTION FACTOR 36-RELATED"/>
    <property type="match status" value="1"/>
</dbReference>
<dbReference type="InterPro" id="IPR003657">
    <property type="entry name" value="WRKY_dom"/>
</dbReference>
<evidence type="ECO:0000256" key="3">
    <source>
        <dbReference type="ARBA" id="ARBA00023125"/>
    </source>
</evidence>
<comment type="subcellular location">
    <subcellularLocation>
        <location evidence="1">Nucleus</location>
    </subcellularLocation>
</comment>
<dbReference type="InterPro" id="IPR036576">
    <property type="entry name" value="WRKY_dom_sf"/>
</dbReference>
<organism evidence="8 9">
    <name type="scientific">Penstemon smallii</name>
    <dbReference type="NCBI Taxonomy" id="265156"/>
    <lineage>
        <taxon>Eukaryota</taxon>
        <taxon>Viridiplantae</taxon>
        <taxon>Streptophyta</taxon>
        <taxon>Embryophyta</taxon>
        <taxon>Tracheophyta</taxon>
        <taxon>Spermatophyta</taxon>
        <taxon>Magnoliopsida</taxon>
        <taxon>eudicotyledons</taxon>
        <taxon>Gunneridae</taxon>
        <taxon>Pentapetalae</taxon>
        <taxon>asterids</taxon>
        <taxon>lamiids</taxon>
        <taxon>Lamiales</taxon>
        <taxon>Plantaginaceae</taxon>
        <taxon>Cheloneae</taxon>
        <taxon>Penstemon</taxon>
    </lineage>
</organism>
<name>A0ABD3S3K8_9LAMI</name>
<dbReference type="Gene3D" id="2.20.25.80">
    <property type="entry name" value="WRKY domain"/>
    <property type="match status" value="1"/>
</dbReference>
<evidence type="ECO:0000256" key="1">
    <source>
        <dbReference type="ARBA" id="ARBA00004123"/>
    </source>
</evidence>
<dbReference type="Proteomes" id="UP001634393">
    <property type="component" value="Unassembled WGS sequence"/>
</dbReference>
<dbReference type="SMART" id="SM00774">
    <property type="entry name" value="WRKY"/>
    <property type="match status" value="1"/>
</dbReference>
<keyword evidence="2" id="KW-0805">Transcription regulation</keyword>
<reference evidence="8 9" key="1">
    <citation type="submission" date="2024-12" db="EMBL/GenBank/DDBJ databases">
        <title>The unique morphological basis and parallel evolutionary history of personate flowers in Penstemon.</title>
        <authorList>
            <person name="Depatie T.H."/>
            <person name="Wessinger C.A."/>
        </authorList>
    </citation>
    <scope>NUCLEOTIDE SEQUENCE [LARGE SCALE GENOMIC DNA]</scope>
    <source>
        <strain evidence="8">WTNN_2</strain>
        <tissue evidence="8">Leaf</tissue>
    </source>
</reference>
<dbReference type="GO" id="GO:0005634">
    <property type="term" value="C:nucleus"/>
    <property type="evidence" value="ECO:0007669"/>
    <property type="project" value="UniProtKB-SubCell"/>
</dbReference>
<keyword evidence="3" id="KW-0238">DNA-binding</keyword>
<keyword evidence="4" id="KW-0804">Transcription</keyword>
<dbReference type="GO" id="GO:0003677">
    <property type="term" value="F:DNA binding"/>
    <property type="evidence" value="ECO:0007669"/>
    <property type="project" value="UniProtKB-KW"/>
</dbReference>
<evidence type="ECO:0000256" key="6">
    <source>
        <dbReference type="SAM" id="Coils"/>
    </source>
</evidence>
<dbReference type="PROSITE" id="PS50811">
    <property type="entry name" value="WRKY"/>
    <property type="match status" value="1"/>
</dbReference>
<evidence type="ECO:0000256" key="4">
    <source>
        <dbReference type="ARBA" id="ARBA00023163"/>
    </source>
</evidence>
<comment type="caution">
    <text evidence="8">The sequence shown here is derived from an EMBL/GenBank/DDBJ whole genome shotgun (WGS) entry which is preliminary data.</text>
</comment>
<evidence type="ECO:0000259" key="7">
    <source>
        <dbReference type="PROSITE" id="PS50811"/>
    </source>
</evidence>
<keyword evidence="9" id="KW-1185">Reference proteome</keyword>
<sequence length="198" mass="23166">MDKITTTTFTIDLNTNPMHNSCQTTQHNDLIEELNRVKSENKELNNMLTIVRQNYDGLLQKNSDEEEQSRTRKRKLLAEETGIIGHNDLIKDKSSVNYHQCCCDEWSHCRPKEIKPNVSRVHVRVDPSDMSLVVKDGYQWRKYGQKVTRDNPSSPRAYYKCSFAPHCPVKKKVNTCCFKLIFFHINEKDKEPKYTLVT</sequence>
<keyword evidence="5" id="KW-0539">Nucleus</keyword>
<evidence type="ECO:0000313" key="8">
    <source>
        <dbReference type="EMBL" id="KAL3819084.1"/>
    </source>
</evidence>
<evidence type="ECO:0000256" key="2">
    <source>
        <dbReference type="ARBA" id="ARBA00023015"/>
    </source>
</evidence>
<feature type="coiled-coil region" evidence="6">
    <location>
        <begin position="27"/>
        <end position="54"/>
    </location>
</feature>
<dbReference type="EMBL" id="JBJXBP010000007">
    <property type="protein sequence ID" value="KAL3819084.1"/>
    <property type="molecule type" value="Genomic_DNA"/>
</dbReference>
<evidence type="ECO:0000256" key="5">
    <source>
        <dbReference type="ARBA" id="ARBA00023242"/>
    </source>
</evidence>
<dbReference type="SUPFAM" id="SSF118290">
    <property type="entry name" value="WRKY DNA-binding domain"/>
    <property type="match status" value="1"/>
</dbReference>
<evidence type="ECO:0000313" key="9">
    <source>
        <dbReference type="Proteomes" id="UP001634393"/>
    </source>
</evidence>
<protein>
    <recommendedName>
        <fullName evidence="7">WRKY domain-containing protein</fullName>
    </recommendedName>
</protein>
<proteinExistence type="predicted"/>
<dbReference type="PANTHER" id="PTHR31429:SF76">
    <property type="entry name" value="WRKY FAMILY TRANSCRIPTION FACTOR-RELATED"/>
    <property type="match status" value="1"/>
</dbReference>
<dbReference type="Pfam" id="PF03106">
    <property type="entry name" value="WRKY"/>
    <property type="match status" value="1"/>
</dbReference>
<feature type="domain" description="WRKY" evidence="7">
    <location>
        <begin position="129"/>
        <end position="173"/>
    </location>
</feature>